<evidence type="ECO:0008006" key="6">
    <source>
        <dbReference type="Google" id="ProtNLM"/>
    </source>
</evidence>
<dbReference type="eggNOG" id="KOG0103">
    <property type="taxonomic scope" value="Eukaryota"/>
</dbReference>
<gene>
    <name evidence="4" type="ORF">TVAG_125710</name>
</gene>
<evidence type="ECO:0000313" key="5">
    <source>
        <dbReference type="Proteomes" id="UP000001542"/>
    </source>
</evidence>
<dbReference type="RefSeq" id="XP_001316354.1">
    <property type="nucleotide sequence ID" value="XM_001316319.1"/>
</dbReference>
<dbReference type="InterPro" id="IPR043129">
    <property type="entry name" value="ATPase_NBD"/>
</dbReference>
<sequence length="693" mass="79319">MMLFSILCPITVSIHISIDFGSFMTKSAAFIENEPPHILTNLDAKRLTPTFISFYGPKLPDYDYCSDMNQSLAQNLEPQIGMQAIHQLESRPWMGTGFLPQFVDATSNYTNIFTEKYFLSKKAACLEYLDVLPIYFRYYINEIAKGNQVESVTLAVPAYFTVPQRQIIKKALNIAGYSIVQIVDDVNAVATFFGFERFNQMKHEKPMISLFIDVGAVKSEAYAVNFSLTRKGHIRAERLTYSYNHCGSADITAKIADIIADEYNMKLTRSEMRRIFDAAEKIKNMLTVSQTAEVTIENINSQDRVAKFNKKQIDNIAKRQDKCIQGIIKAAKPARYDEINIIGGGTRVNAIQDMFLKHGYVRKQLNADETIALGASYISQQKRKQMLSTHVEVYNKFQLYSVTIDGTKERIGECTKGRLTSSVKYSRRPTRFLTFTYGKNQTQNTNTTTFKYKLEKRMNSSVIHVNDAPFEPSIITDNEFNQIEFAYQHTARFNPSVFNVIVSSDEDKRRIANAISLLEHKAHATLHNLESNQTYREYTNQSTRLSIVARCRKIIEWTQLNINNASLLDVEEQQSYLAEVLSPLEKRLRDTEIIDQALAVFLQSLEIAESSLETIPVKEKRKLSSIIQENQKWYNIRKDIPVKLDEQRPLTPADLMNRARYILNFVNDAKGIKNTAVDIDESEELSNILSQFL</sequence>
<dbReference type="Pfam" id="PF00012">
    <property type="entry name" value="HSP70"/>
    <property type="match status" value="1"/>
</dbReference>
<keyword evidence="2" id="KW-0067">ATP-binding</keyword>
<protein>
    <recommendedName>
        <fullName evidence="6">DnaK protein</fullName>
    </recommendedName>
</protein>
<dbReference type="PANTHER" id="PTHR45639">
    <property type="entry name" value="HSC70CB, ISOFORM G-RELATED"/>
    <property type="match status" value="1"/>
</dbReference>
<dbReference type="PANTHER" id="PTHR45639:SF3">
    <property type="entry name" value="HYPOXIA UP-REGULATED PROTEIN 1"/>
    <property type="match status" value="1"/>
</dbReference>
<dbReference type="VEuPathDB" id="TrichDB:TVAGG3_0189550"/>
<evidence type="ECO:0000313" key="4">
    <source>
        <dbReference type="EMBL" id="EAY04131.1"/>
    </source>
</evidence>
<dbReference type="InterPro" id="IPR013126">
    <property type="entry name" value="Hsp_70_fam"/>
</dbReference>
<proteinExistence type="predicted"/>
<keyword evidence="1" id="KW-0547">Nucleotide-binding</keyword>
<dbReference type="GO" id="GO:0034663">
    <property type="term" value="C:endoplasmic reticulum chaperone complex"/>
    <property type="evidence" value="ECO:0000318"/>
    <property type="project" value="GO_Central"/>
</dbReference>
<dbReference type="SMR" id="A2ET78"/>
<dbReference type="STRING" id="5722.A2ET78"/>
<dbReference type="EMBL" id="DS113484">
    <property type="protein sequence ID" value="EAY04131.1"/>
    <property type="molecule type" value="Genomic_DNA"/>
</dbReference>
<organism evidence="4 5">
    <name type="scientific">Trichomonas vaginalis (strain ATCC PRA-98 / G3)</name>
    <dbReference type="NCBI Taxonomy" id="412133"/>
    <lineage>
        <taxon>Eukaryota</taxon>
        <taxon>Metamonada</taxon>
        <taxon>Parabasalia</taxon>
        <taxon>Trichomonadida</taxon>
        <taxon>Trichomonadidae</taxon>
        <taxon>Trichomonas</taxon>
    </lineage>
</organism>
<dbReference type="Gene3D" id="3.90.640.10">
    <property type="entry name" value="Actin, Chain A, domain 4"/>
    <property type="match status" value="1"/>
</dbReference>
<dbReference type="Proteomes" id="UP000001542">
    <property type="component" value="Unassembled WGS sequence"/>
</dbReference>
<dbReference type="InParanoid" id="A2ET78"/>
<name>A2ET78_TRIV3</name>
<evidence type="ECO:0000256" key="2">
    <source>
        <dbReference type="ARBA" id="ARBA00022840"/>
    </source>
</evidence>
<dbReference type="SUPFAM" id="SSF53067">
    <property type="entry name" value="Actin-like ATPase domain"/>
    <property type="match status" value="2"/>
</dbReference>
<dbReference type="OrthoDB" id="10620672at2759"/>
<evidence type="ECO:0000256" key="1">
    <source>
        <dbReference type="ARBA" id="ARBA00022741"/>
    </source>
</evidence>
<keyword evidence="3" id="KW-0143">Chaperone</keyword>
<accession>A2ET78</accession>
<dbReference type="GO" id="GO:0000774">
    <property type="term" value="F:adenyl-nucleotide exchange factor activity"/>
    <property type="evidence" value="ECO:0000318"/>
    <property type="project" value="GO_Central"/>
</dbReference>
<dbReference type="PRINTS" id="PR00301">
    <property type="entry name" value="HEATSHOCK70"/>
</dbReference>
<reference evidence="4" key="2">
    <citation type="journal article" date="2007" name="Science">
        <title>Draft genome sequence of the sexually transmitted pathogen Trichomonas vaginalis.</title>
        <authorList>
            <person name="Carlton J.M."/>
            <person name="Hirt R.P."/>
            <person name="Silva J.C."/>
            <person name="Delcher A.L."/>
            <person name="Schatz M."/>
            <person name="Zhao Q."/>
            <person name="Wortman J.R."/>
            <person name="Bidwell S.L."/>
            <person name="Alsmark U.C.M."/>
            <person name="Besteiro S."/>
            <person name="Sicheritz-Ponten T."/>
            <person name="Noel C.J."/>
            <person name="Dacks J.B."/>
            <person name="Foster P.G."/>
            <person name="Simillion C."/>
            <person name="Van de Peer Y."/>
            <person name="Miranda-Saavedra D."/>
            <person name="Barton G.J."/>
            <person name="Westrop G.D."/>
            <person name="Mueller S."/>
            <person name="Dessi D."/>
            <person name="Fiori P.L."/>
            <person name="Ren Q."/>
            <person name="Paulsen I."/>
            <person name="Zhang H."/>
            <person name="Bastida-Corcuera F.D."/>
            <person name="Simoes-Barbosa A."/>
            <person name="Brown M.T."/>
            <person name="Hayes R.D."/>
            <person name="Mukherjee M."/>
            <person name="Okumura C.Y."/>
            <person name="Schneider R."/>
            <person name="Smith A.J."/>
            <person name="Vanacova S."/>
            <person name="Villalvazo M."/>
            <person name="Haas B.J."/>
            <person name="Pertea M."/>
            <person name="Feldblyum T.V."/>
            <person name="Utterback T.R."/>
            <person name="Shu C.L."/>
            <person name="Osoegawa K."/>
            <person name="de Jong P.J."/>
            <person name="Hrdy I."/>
            <person name="Horvathova L."/>
            <person name="Zubacova Z."/>
            <person name="Dolezal P."/>
            <person name="Malik S.B."/>
            <person name="Logsdon J.M. Jr."/>
            <person name="Henze K."/>
            <person name="Gupta A."/>
            <person name="Wang C.C."/>
            <person name="Dunne R.L."/>
            <person name="Upcroft J.A."/>
            <person name="Upcroft P."/>
            <person name="White O."/>
            <person name="Salzberg S.L."/>
            <person name="Tang P."/>
            <person name="Chiu C.-H."/>
            <person name="Lee Y.-S."/>
            <person name="Embley T.M."/>
            <person name="Coombs G.H."/>
            <person name="Mottram J.C."/>
            <person name="Tachezy J."/>
            <person name="Fraser-Liggett C.M."/>
            <person name="Johnson P.J."/>
        </authorList>
    </citation>
    <scope>NUCLEOTIDE SEQUENCE [LARGE SCALE GENOMIC DNA]</scope>
    <source>
        <strain evidence="4">G3</strain>
    </source>
</reference>
<dbReference type="Gene3D" id="3.30.420.40">
    <property type="match status" value="2"/>
</dbReference>
<dbReference type="GO" id="GO:0005524">
    <property type="term" value="F:ATP binding"/>
    <property type="evidence" value="ECO:0007669"/>
    <property type="project" value="UniProtKB-KW"/>
</dbReference>
<reference evidence="4" key="1">
    <citation type="submission" date="2006-10" db="EMBL/GenBank/DDBJ databases">
        <authorList>
            <person name="Amadeo P."/>
            <person name="Zhao Q."/>
            <person name="Wortman J."/>
            <person name="Fraser-Liggett C."/>
            <person name="Carlton J."/>
        </authorList>
    </citation>
    <scope>NUCLEOTIDE SEQUENCE</scope>
    <source>
        <strain evidence="4">G3</strain>
    </source>
</reference>
<dbReference type="AlphaFoldDB" id="A2ET78"/>
<dbReference type="GO" id="GO:0140662">
    <property type="term" value="F:ATP-dependent protein folding chaperone"/>
    <property type="evidence" value="ECO:0007669"/>
    <property type="project" value="InterPro"/>
</dbReference>
<dbReference type="KEGG" id="tva:4761981"/>
<dbReference type="Gene3D" id="3.30.30.30">
    <property type="match status" value="1"/>
</dbReference>
<keyword evidence="5" id="KW-1185">Reference proteome</keyword>
<dbReference type="VEuPathDB" id="TrichDB:TVAG_125710"/>
<evidence type="ECO:0000256" key="3">
    <source>
        <dbReference type="ARBA" id="ARBA00023186"/>
    </source>
</evidence>